<keyword evidence="1" id="KW-1133">Transmembrane helix</keyword>
<dbReference type="Proteomes" id="UP000001137">
    <property type="component" value="Chromosome"/>
</dbReference>
<dbReference type="EMBL" id="CP000852">
    <property type="protein sequence ID" value="ABW02603.1"/>
    <property type="molecule type" value="Genomic_DNA"/>
</dbReference>
<dbReference type="Pfam" id="PF07690">
    <property type="entry name" value="MFS_1"/>
    <property type="match status" value="1"/>
</dbReference>
<evidence type="ECO:0000313" key="4">
    <source>
        <dbReference type="Proteomes" id="UP000001137"/>
    </source>
</evidence>
<dbReference type="GO" id="GO:0022857">
    <property type="term" value="F:transmembrane transporter activity"/>
    <property type="evidence" value="ECO:0007669"/>
    <property type="project" value="InterPro"/>
</dbReference>
<feature type="transmembrane region" description="Helical" evidence="1">
    <location>
        <begin position="93"/>
        <end position="111"/>
    </location>
</feature>
<dbReference type="SUPFAM" id="SSF103473">
    <property type="entry name" value="MFS general substrate transporter"/>
    <property type="match status" value="1"/>
</dbReference>
<dbReference type="InterPro" id="IPR011701">
    <property type="entry name" value="MFS"/>
</dbReference>
<proteinExistence type="predicted"/>
<dbReference type="Gene3D" id="1.20.1250.20">
    <property type="entry name" value="MFS general substrate transporter like domains"/>
    <property type="match status" value="2"/>
</dbReference>
<feature type="transmembrane region" description="Helical" evidence="1">
    <location>
        <begin position="44"/>
        <end position="63"/>
    </location>
</feature>
<keyword evidence="1" id="KW-0472">Membrane</keyword>
<dbReference type="PROSITE" id="PS50850">
    <property type="entry name" value="MFS"/>
    <property type="match status" value="1"/>
</dbReference>
<feature type="transmembrane region" description="Helical" evidence="1">
    <location>
        <begin position="160"/>
        <end position="178"/>
    </location>
</feature>
<feature type="transmembrane region" description="Helical" evidence="1">
    <location>
        <begin position="6"/>
        <end position="32"/>
    </location>
</feature>
<dbReference type="OrthoDB" id="29061at2157"/>
<dbReference type="InterPro" id="IPR036259">
    <property type="entry name" value="MFS_trans_sf"/>
</dbReference>
<feature type="transmembrane region" description="Helical" evidence="1">
    <location>
        <begin position="131"/>
        <end position="153"/>
    </location>
</feature>
<evidence type="ECO:0000313" key="3">
    <source>
        <dbReference type="EMBL" id="ABW02603.1"/>
    </source>
</evidence>
<evidence type="ECO:0000256" key="1">
    <source>
        <dbReference type="SAM" id="Phobius"/>
    </source>
</evidence>
<dbReference type="eggNOG" id="arCOG00130">
    <property type="taxonomic scope" value="Archaea"/>
</dbReference>
<dbReference type="InterPro" id="IPR020846">
    <property type="entry name" value="MFS_dom"/>
</dbReference>
<keyword evidence="1" id="KW-0812">Transmembrane</keyword>
<feature type="domain" description="Major facilitator superfamily (MFS) profile" evidence="2">
    <location>
        <begin position="1"/>
        <end position="379"/>
    </location>
</feature>
<protein>
    <submittedName>
        <fullName evidence="3">Major facilitator superfamily MFS_1</fullName>
    </submittedName>
</protein>
<gene>
    <name evidence="3" type="ordered locus">Cmaq_1780</name>
</gene>
<keyword evidence="4" id="KW-1185">Reference proteome</keyword>
<dbReference type="RefSeq" id="WP_012186822.1">
    <property type="nucleotide sequence ID" value="NC_009954.1"/>
</dbReference>
<dbReference type="PANTHER" id="PTHR23527">
    <property type="entry name" value="BLL3282 PROTEIN"/>
    <property type="match status" value="1"/>
</dbReference>
<feature type="transmembrane region" description="Helical" evidence="1">
    <location>
        <begin position="69"/>
        <end position="86"/>
    </location>
</feature>
<organism evidence="3 4">
    <name type="scientific">Caldivirga maquilingensis (strain ATCC 700844 / DSM 13496 / JCM 10307 / IC-167)</name>
    <dbReference type="NCBI Taxonomy" id="397948"/>
    <lineage>
        <taxon>Archaea</taxon>
        <taxon>Thermoproteota</taxon>
        <taxon>Thermoprotei</taxon>
        <taxon>Thermoproteales</taxon>
        <taxon>Thermoproteaceae</taxon>
        <taxon>Caldivirga</taxon>
    </lineage>
</organism>
<name>A8MAX4_CALMQ</name>
<dbReference type="STRING" id="397948.Cmaq_1780"/>
<feature type="transmembrane region" description="Helical" evidence="1">
    <location>
        <begin position="328"/>
        <end position="350"/>
    </location>
</feature>
<dbReference type="HOGENOM" id="CLU_001265_5_5_2"/>
<feature type="transmembrane region" description="Helical" evidence="1">
    <location>
        <begin position="206"/>
        <end position="227"/>
    </location>
</feature>
<feature type="transmembrane region" description="Helical" evidence="1">
    <location>
        <begin position="239"/>
        <end position="262"/>
    </location>
</feature>
<sequence length="379" mass="41373">MAYRRWFIVGVSSASFFLSYFSRLAWSIVSVYSSLRPTVIEDSIIFSLFFIGYVIVQLPSGLISDEVNPRYVVMTALMGLAASSIVSGLGNSVFVEYVASFFMGLSAGWVYPGTVKLITMNFKGRELPIAMGYYSLAWPLSIVLAGAVLPFICVNLGWRWAYYIISVISITVSLLYLINGGNDNDQPSKASGVFTDLTVLKNPNTLVISLSGFLFFLSYWVITLYAYKYFLTLGFNDYLAGLAYSLLALLGIPSTVIAGYIISRLNVKNTLVIFEAIYGVLTILLGLLTGVGLITVAAAMGFVRFIITPANSTAVSLIGRERAGSVTGLANLFWQLSGAVAPGIAAYLLLSLNYRYLWLFSGLAILMSALMYQLLLSIK</sequence>
<dbReference type="InterPro" id="IPR052952">
    <property type="entry name" value="MFS-Transporter"/>
</dbReference>
<dbReference type="PANTHER" id="PTHR23527:SF1">
    <property type="entry name" value="BLL3282 PROTEIN"/>
    <property type="match status" value="1"/>
</dbReference>
<evidence type="ECO:0000259" key="2">
    <source>
        <dbReference type="PROSITE" id="PS50850"/>
    </source>
</evidence>
<reference evidence="3 4" key="1">
    <citation type="submission" date="2007-10" db="EMBL/GenBank/DDBJ databases">
        <title>Complete sequence of Caldivirga maquilingensis IC-167.</title>
        <authorList>
            <consortium name="US DOE Joint Genome Institute"/>
            <person name="Copeland A."/>
            <person name="Lucas S."/>
            <person name="Lapidus A."/>
            <person name="Barry K."/>
            <person name="Glavina del Rio T."/>
            <person name="Dalin E."/>
            <person name="Tice H."/>
            <person name="Pitluck S."/>
            <person name="Saunders E."/>
            <person name="Brettin T."/>
            <person name="Bruce D."/>
            <person name="Detter J.C."/>
            <person name="Han C."/>
            <person name="Schmutz J."/>
            <person name="Larimer F."/>
            <person name="Land M."/>
            <person name="Hauser L."/>
            <person name="Kyrpides N."/>
            <person name="Ivanova N."/>
            <person name="Biddle J.F."/>
            <person name="Zhang Z."/>
            <person name="Fitz-Gibbon S.T."/>
            <person name="Lowe T.M."/>
            <person name="Saltikov C."/>
            <person name="House C.H."/>
            <person name="Richardson P."/>
        </authorList>
    </citation>
    <scope>NUCLEOTIDE SEQUENCE [LARGE SCALE GENOMIC DNA]</scope>
    <source>
        <strain evidence="4">ATCC 700844 / DSM 13496 / JCM 10307 / IC-167</strain>
    </source>
</reference>
<accession>A8MAX4</accession>
<dbReference type="AlphaFoldDB" id="A8MAX4"/>
<dbReference type="KEGG" id="cma:Cmaq_1780"/>
<dbReference type="GeneID" id="5708788"/>
<feature type="transmembrane region" description="Helical" evidence="1">
    <location>
        <begin position="356"/>
        <end position="376"/>
    </location>
</feature>
<feature type="transmembrane region" description="Helical" evidence="1">
    <location>
        <begin position="277"/>
        <end position="307"/>
    </location>
</feature>